<gene>
    <name evidence="2" type="ORF">IC227_08960</name>
</gene>
<feature type="transmembrane region" description="Helical" evidence="1">
    <location>
        <begin position="40"/>
        <end position="58"/>
    </location>
</feature>
<keyword evidence="1" id="KW-0812">Transmembrane</keyword>
<keyword evidence="1" id="KW-1133">Transmembrane helix</keyword>
<reference evidence="2" key="1">
    <citation type="submission" date="2020-09" db="EMBL/GenBank/DDBJ databases">
        <title>Genomic insights into the novelty and pathogenicity of a unique biofilm-forming Enterococcus sp. bacteria (Enterococcus lacertideformus) identified in reptiles.</title>
        <authorList>
            <person name="Agius J.E."/>
            <person name="Phalen D.N."/>
            <person name="Rose K."/>
            <person name="Eden J.-S."/>
        </authorList>
    </citation>
    <scope>NUCLEOTIDE SEQUENCE</scope>
    <source>
        <strain evidence="2">PHRS 0518</strain>
    </source>
</reference>
<comment type="caution">
    <text evidence="2">The sequence shown here is derived from an EMBL/GenBank/DDBJ whole genome shotgun (WGS) entry which is preliminary data.</text>
</comment>
<keyword evidence="1" id="KW-0472">Membrane</keyword>
<evidence type="ECO:0000313" key="2">
    <source>
        <dbReference type="EMBL" id="MBF8808395.1"/>
    </source>
</evidence>
<accession>A0A931FA64</accession>
<proteinExistence type="predicted"/>
<dbReference type="Proteomes" id="UP000637757">
    <property type="component" value="Unassembled WGS sequence"/>
</dbReference>
<evidence type="ECO:0000256" key="1">
    <source>
        <dbReference type="SAM" id="Phobius"/>
    </source>
</evidence>
<evidence type="ECO:0000313" key="3">
    <source>
        <dbReference type="Proteomes" id="UP000637757"/>
    </source>
</evidence>
<organism evidence="2 3">
    <name type="scientific">Enterococcus lacertideformus</name>
    <dbReference type="NCBI Taxonomy" id="2771493"/>
    <lineage>
        <taxon>Bacteria</taxon>
        <taxon>Bacillati</taxon>
        <taxon>Bacillota</taxon>
        <taxon>Bacilli</taxon>
        <taxon>Lactobacillales</taxon>
        <taxon>Enterococcaceae</taxon>
        <taxon>Enterococcus</taxon>
    </lineage>
</organism>
<name>A0A931FA64_9ENTE</name>
<sequence length="73" mass="7993">MVKPLLKLGINLLAGFSLFFVPILVSNSLADRGVFGEAFVAEYLGASFLFSFAMLFLAHSLNRLIEEIQLPSS</sequence>
<dbReference type="AlphaFoldDB" id="A0A931FA64"/>
<dbReference type="EMBL" id="JADAKE010000017">
    <property type="protein sequence ID" value="MBF8808395.1"/>
    <property type="molecule type" value="Genomic_DNA"/>
</dbReference>
<keyword evidence="3" id="KW-1185">Reference proteome</keyword>
<protein>
    <submittedName>
        <fullName evidence="2">Uncharacterized protein</fullName>
    </submittedName>
</protein>